<dbReference type="EMBL" id="AP023367">
    <property type="protein sequence ID" value="BCJ93239.1"/>
    <property type="molecule type" value="Genomic_DNA"/>
</dbReference>
<sequence length="150" mass="17773">MEFELLLFSKKTQKDYAYYLMQIMEKLNIHFKSIEDQDSINLCLDCMTISVDLEEEVGLEVIEDDFNFVADTSARIQVFSQFRDHALEILFKTINEIIKNTDYNLLLIGNGSNLILERKNNNYYTSYLDDYYYFKIPFDILGVKIETIKK</sequence>
<accession>A0A6S6QVZ3</accession>
<dbReference type="Proteomes" id="UP000515561">
    <property type="component" value="Chromosome"/>
</dbReference>
<organism evidence="1 2">
    <name type="scientific">Anaerocolumna cellulosilytica</name>
    <dbReference type="NCBI Taxonomy" id="433286"/>
    <lineage>
        <taxon>Bacteria</taxon>
        <taxon>Bacillati</taxon>
        <taxon>Bacillota</taxon>
        <taxon>Clostridia</taxon>
        <taxon>Lachnospirales</taxon>
        <taxon>Lachnospiraceae</taxon>
        <taxon>Anaerocolumna</taxon>
    </lineage>
</organism>
<evidence type="ECO:0000313" key="1">
    <source>
        <dbReference type="EMBL" id="BCJ93239.1"/>
    </source>
</evidence>
<keyword evidence="2" id="KW-1185">Reference proteome</keyword>
<reference evidence="1 2" key="1">
    <citation type="journal article" date="2016" name="Int. J. Syst. Evol. Microbiol.">
        <title>Descriptions of Anaerotaenia torta gen. nov., sp. nov. and Anaerocolumna cellulosilytica gen. nov., sp. nov. isolated from a methanogenic reactor of cattle waste.</title>
        <authorList>
            <person name="Uek A."/>
            <person name="Ohtaki Y."/>
            <person name="Kaku N."/>
            <person name="Ueki K."/>
        </authorList>
    </citation>
    <scope>NUCLEOTIDE SEQUENCE [LARGE SCALE GENOMIC DNA]</scope>
    <source>
        <strain evidence="1 2">SN021</strain>
    </source>
</reference>
<dbReference type="RefSeq" id="WP_184096125.1">
    <property type="nucleotide sequence ID" value="NZ_AP023367.1"/>
</dbReference>
<gene>
    <name evidence="1" type="ORF">acsn021_08080</name>
</gene>
<dbReference type="KEGG" id="acel:acsn021_08080"/>
<proteinExistence type="predicted"/>
<protein>
    <submittedName>
        <fullName evidence="1">Uncharacterized protein</fullName>
    </submittedName>
</protein>
<name>A0A6S6QVZ3_9FIRM</name>
<evidence type="ECO:0000313" key="2">
    <source>
        <dbReference type="Proteomes" id="UP000515561"/>
    </source>
</evidence>
<dbReference type="AlphaFoldDB" id="A0A6S6QVZ3"/>